<reference evidence="3 4" key="1">
    <citation type="journal article" date="2019" name="Microb. Cell Fact.">
        <title>Exploring novel herbicidin analogues by transcriptional regulator overexpression and MS/MS molecular networking.</title>
        <authorList>
            <person name="Shi Y."/>
            <person name="Gu R."/>
            <person name="Li Y."/>
            <person name="Wang X."/>
            <person name="Ren W."/>
            <person name="Li X."/>
            <person name="Wang L."/>
            <person name="Xie Y."/>
            <person name="Hong B."/>
        </authorList>
    </citation>
    <scope>NUCLEOTIDE SEQUENCE [LARGE SCALE GENOMIC DNA]</scope>
    <source>
        <strain evidence="3 4">US-43</strain>
    </source>
</reference>
<dbReference type="OrthoDB" id="4334464at2"/>
<evidence type="ECO:0000313" key="3">
    <source>
        <dbReference type="EMBL" id="KAB7835782.1"/>
    </source>
</evidence>
<dbReference type="AlphaFoldDB" id="A0A5N5W1M1"/>
<dbReference type="Proteomes" id="UP000327000">
    <property type="component" value="Unassembled WGS sequence"/>
</dbReference>
<dbReference type="InterPro" id="IPR008490">
    <property type="entry name" value="Transposase_InsH_N"/>
</dbReference>
<accession>A0A5N5W1M1</accession>
<evidence type="ECO:0000259" key="2">
    <source>
        <dbReference type="Pfam" id="PF13751"/>
    </source>
</evidence>
<dbReference type="Pfam" id="PF05598">
    <property type="entry name" value="DUF772"/>
    <property type="match status" value="1"/>
</dbReference>
<feature type="domain" description="Transposase DDE" evidence="2">
    <location>
        <begin position="402"/>
        <end position="526"/>
    </location>
</feature>
<dbReference type="Pfam" id="PF13751">
    <property type="entry name" value="DDE_Tnp_1_6"/>
    <property type="match status" value="1"/>
</dbReference>
<dbReference type="NCBIfam" id="NF033551">
    <property type="entry name" value="transpos_IS1182"/>
    <property type="match status" value="1"/>
</dbReference>
<dbReference type="InterPro" id="IPR025668">
    <property type="entry name" value="Tnp_DDE_dom"/>
</dbReference>
<evidence type="ECO:0000313" key="4">
    <source>
        <dbReference type="Proteomes" id="UP000327000"/>
    </source>
</evidence>
<protein>
    <submittedName>
        <fullName evidence="3">IS1182 family transposase</fullName>
    </submittedName>
</protein>
<feature type="domain" description="Transposase InsH N-terminal" evidence="1">
    <location>
        <begin position="21"/>
        <end position="113"/>
    </location>
</feature>
<organism evidence="3 4">
    <name type="scientific">Streptomyces mobaraensis</name>
    <name type="common">Streptoverticillium mobaraense</name>
    <dbReference type="NCBI Taxonomy" id="35621"/>
    <lineage>
        <taxon>Bacteria</taxon>
        <taxon>Bacillati</taxon>
        <taxon>Actinomycetota</taxon>
        <taxon>Actinomycetes</taxon>
        <taxon>Kitasatosporales</taxon>
        <taxon>Streptomycetaceae</taxon>
        <taxon>Streptomyces</taxon>
    </lineage>
</organism>
<dbReference type="PANTHER" id="PTHR35604">
    <property type="entry name" value="TRANSPOSASE INSH FOR INSERTION SEQUENCE ELEMENT IS5A-RELATED"/>
    <property type="match status" value="1"/>
</dbReference>
<gene>
    <name evidence="3" type="ORF">FRZ00_26575</name>
</gene>
<comment type="caution">
    <text evidence="3">The sequence shown here is derived from an EMBL/GenBank/DDBJ whole genome shotgun (WGS) entry which is preliminary data.</text>
</comment>
<dbReference type="RefSeq" id="WP_152265239.1">
    <property type="nucleotide sequence ID" value="NZ_VOKX01000106.1"/>
</dbReference>
<name>A0A5N5W1M1_STRMB</name>
<sequence>MSLQTAELGEVPAATTRVARAAFPKGSLAMRIRDELGELFSDAEFAGLYPSRGRPAWSPARLALVSIMQYAEGLTDRQAADAVRGRLDWKYLLGLELTDPGFHYSVLSEFRDRLIAGSLGTQVLDRLLEAADAKGLLKTSGRARTDSTVVLASTRKMNGLVMLGETLRAALNAAAEAEPQWLAAHAPPTWFDTYASRLEDSRLPGGKGKQDELVERIGTDGMIFLKAVYEPDAPSFLRQLATVQTLRVMWVQQYLIEDGRVRRRELKDRPPGAMRVVTPYDTEARASVKRGVYWDGYKVHLTETCEPDSPNLITHVVTTDATVQDVSVLRPIHAHLSERAWLPAAHLTDAGYATAREIVAAREQYGFQLVGPLLRSTSWQARETTGFAQADFTVDWENQQVTCPTGKTNKSWRHSVSRHGTPVIRARFSIRDCRPCPARQQCNRTEHRQGRTITLQPRAEHTALQQARNDEASEEWQKQYSHRAGVEGTISQGVRAFGLRRCRYRGLDKARLQHQLTAAAMNLHRIDAWLTGTPRALTRVSRFAALRPAG</sequence>
<proteinExistence type="predicted"/>
<keyword evidence="4" id="KW-1185">Reference proteome</keyword>
<dbReference type="EMBL" id="VOKX01000106">
    <property type="protein sequence ID" value="KAB7835782.1"/>
    <property type="molecule type" value="Genomic_DNA"/>
</dbReference>
<dbReference type="PANTHER" id="PTHR35604:SF2">
    <property type="entry name" value="TRANSPOSASE INSH FOR INSERTION SEQUENCE ELEMENT IS5A-RELATED"/>
    <property type="match status" value="1"/>
</dbReference>
<evidence type="ECO:0000259" key="1">
    <source>
        <dbReference type="Pfam" id="PF05598"/>
    </source>
</evidence>
<dbReference type="InterPro" id="IPR047629">
    <property type="entry name" value="IS1182_transpos"/>
</dbReference>